<proteinExistence type="predicted"/>
<dbReference type="PANTHER" id="PTHR43283">
    <property type="entry name" value="BETA-LACTAMASE-RELATED"/>
    <property type="match status" value="1"/>
</dbReference>
<dbReference type="RefSeq" id="WP_276092231.1">
    <property type="nucleotide sequence ID" value="NZ_JARJBC010000002.1"/>
</dbReference>
<evidence type="ECO:0000256" key="2">
    <source>
        <dbReference type="SAM" id="MobiDB-lite"/>
    </source>
</evidence>
<name>A0ABT5ZF55_9ACTN</name>
<gene>
    <name evidence="4" type="ORF">P3G67_04185</name>
</gene>
<evidence type="ECO:0000259" key="3">
    <source>
        <dbReference type="Pfam" id="PF00144"/>
    </source>
</evidence>
<dbReference type="Proteomes" id="UP001216579">
    <property type="component" value="Unassembled WGS sequence"/>
</dbReference>
<keyword evidence="5" id="KW-1185">Reference proteome</keyword>
<evidence type="ECO:0000313" key="5">
    <source>
        <dbReference type="Proteomes" id="UP001216579"/>
    </source>
</evidence>
<dbReference type="Pfam" id="PF00144">
    <property type="entry name" value="Beta-lactamase"/>
    <property type="match status" value="1"/>
</dbReference>
<dbReference type="PANTHER" id="PTHR43283:SF11">
    <property type="entry name" value="BETA-LACTAMASE-RELATED DOMAIN-CONTAINING PROTEIN"/>
    <property type="match status" value="1"/>
</dbReference>
<sequence length="396" mass="42894">MTEDDASAGLLRQLRAATEPAPVHPWCAGAVVLAGCGRDVVLHEAVGWALRYSGYDARADRGVELPRERWIPMRRDTVFDLASLTKPFTAIAALQAIERGTIALDGQLGAYAPRLTAAADHRITVRQLLTHTSGLRAELPLYEYRGPERRLARLAEEEPLTEPGSTYRYSDLNPLLLQHVLERTTGRSLARLVRDGITRPLGMTSTRYCPPPSWRPRIAATEDQRRPWGRLDRGLLHGVVHDENAYAMGGVAGHAGLFSTAADLGALCRALLDGGAGVLAPASVRLMLADAGIPGRSQGLGFELEQPWFMGELAGPRTAGHTGFTGTSLVVDFASGRYVVLLANAVHPVRTWRQGNAPRADAATWLARYGHGSPRSRVGNDCHNVTQGLGGENRFQ</sequence>
<dbReference type="InterPro" id="IPR050789">
    <property type="entry name" value="Diverse_Enzym_Activities"/>
</dbReference>
<reference evidence="4 5" key="1">
    <citation type="submission" date="2023-03" db="EMBL/GenBank/DDBJ databases">
        <title>Draft genome sequence of Streptomyces sp. RB6PN23 isolated from peat swamp forest in Thailand.</title>
        <authorList>
            <person name="Klaysubun C."/>
            <person name="Duangmal K."/>
        </authorList>
    </citation>
    <scope>NUCLEOTIDE SEQUENCE [LARGE SCALE GENOMIC DNA]</scope>
    <source>
        <strain evidence="4 5">RB6PN23</strain>
    </source>
</reference>
<evidence type="ECO:0000256" key="1">
    <source>
        <dbReference type="ARBA" id="ARBA00022801"/>
    </source>
</evidence>
<dbReference type="SUPFAM" id="SSF56601">
    <property type="entry name" value="beta-lactamase/transpeptidase-like"/>
    <property type="match status" value="1"/>
</dbReference>
<dbReference type="EMBL" id="JARJBC010000002">
    <property type="protein sequence ID" value="MDF3288437.1"/>
    <property type="molecule type" value="Genomic_DNA"/>
</dbReference>
<organism evidence="4 5">
    <name type="scientific">Streptomyces silvisoli</name>
    <dbReference type="NCBI Taxonomy" id="3034235"/>
    <lineage>
        <taxon>Bacteria</taxon>
        <taxon>Bacillati</taxon>
        <taxon>Actinomycetota</taxon>
        <taxon>Actinomycetes</taxon>
        <taxon>Kitasatosporales</taxon>
        <taxon>Streptomycetaceae</taxon>
        <taxon>Streptomyces</taxon>
    </lineage>
</organism>
<comment type="caution">
    <text evidence="4">The sequence shown here is derived from an EMBL/GenBank/DDBJ whole genome shotgun (WGS) entry which is preliminary data.</text>
</comment>
<keyword evidence="1 4" id="KW-0378">Hydrolase</keyword>
<accession>A0ABT5ZF55</accession>
<dbReference type="InterPro" id="IPR001466">
    <property type="entry name" value="Beta-lactam-related"/>
</dbReference>
<dbReference type="Gene3D" id="3.40.710.10">
    <property type="entry name" value="DD-peptidase/beta-lactamase superfamily"/>
    <property type="match status" value="1"/>
</dbReference>
<dbReference type="InterPro" id="IPR012338">
    <property type="entry name" value="Beta-lactam/transpept-like"/>
</dbReference>
<dbReference type="GO" id="GO:0016787">
    <property type="term" value="F:hydrolase activity"/>
    <property type="evidence" value="ECO:0007669"/>
    <property type="project" value="UniProtKB-KW"/>
</dbReference>
<evidence type="ECO:0000313" key="4">
    <source>
        <dbReference type="EMBL" id="MDF3288437.1"/>
    </source>
</evidence>
<feature type="region of interest" description="Disordered" evidence="2">
    <location>
        <begin position="377"/>
        <end position="396"/>
    </location>
</feature>
<protein>
    <submittedName>
        <fullName evidence="4">Serine hydrolase</fullName>
    </submittedName>
</protein>
<feature type="domain" description="Beta-lactamase-related" evidence="3">
    <location>
        <begin position="28"/>
        <end position="363"/>
    </location>
</feature>